<dbReference type="STRING" id="630390.A0A0C4EJQ7"/>
<organism evidence="1">
    <name type="scientific">Puccinia triticina (isolate 1-1 / race 1 (BBBD))</name>
    <name type="common">Brown leaf rust fungus</name>
    <dbReference type="NCBI Taxonomy" id="630390"/>
    <lineage>
        <taxon>Eukaryota</taxon>
        <taxon>Fungi</taxon>
        <taxon>Dikarya</taxon>
        <taxon>Basidiomycota</taxon>
        <taxon>Pucciniomycotina</taxon>
        <taxon>Pucciniomycetes</taxon>
        <taxon>Pucciniales</taxon>
        <taxon>Pucciniaceae</taxon>
        <taxon>Puccinia</taxon>
    </lineage>
</organism>
<dbReference type="EnsemblFungi" id="PTTG_00978-t43_1">
    <property type="protein sequence ID" value="PTTG_00978-t43_1-p1"/>
    <property type="gene ID" value="PTTG_00978"/>
</dbReference>
<reference evidence="2" key="4">
    <citation type="submission" date="2025-05" db="UniProtKB">
        <authorList>
            <consortium name="EnsemblFungi"/>
        </authorList>
    </citation>
    <scope>IDENTIFICATION</scope>
    <source>
        <strain evidence="2">isolate 1-1 / race 1 (BBBD)</strain>
    </source>
</reference>
<reference evidence="1" key="2">
    <citation type="submission" date="2016-05" db="EMBL/GenBank/DDBJ databases">
        <title>Comparative analysis highlights variable genome content of wheat rusts and divergence of the mating loci.</title>
        <authorList>
            <person name="Cuomo C.A."/>
            <person name="Bakkeren G."/>
            <person name="Szabo L."/>
            <person name="Khalil H."/>
            <person name="Joly D."/>
            <person name="Goldberg J."/>
            <person name="Young S."/>
            <person name="Zeng Q."/>
            <person name="Fellers J."/>
        </authorList>
    </citation>
    <scope>NUCLEOTIDE SEQUENCE [LARGE SCALE GENOMIC DNA]</scope>
    <source>
        <strain evidence="1">1-1 BBBD Race 1</strain>
    </source>
</reference>
<keyword evidence="3" id="KW-1185">Reference proteome</keyword>
<name>A0A0C4EJQ7_PUCT1</name>
<evidence type="ECO:0000313" key="2">
    <source>
        <dbReference type="EnsemblFungi" id="PTTG_00978-t43_1-p1"/>
    </source>
</evidence>
<evidence type="ECO:0008006" key="4">
    <source>
        <dbReference type="Google" id="ProtNLM"/>
    </source>
</evidence>
<evidence type="ECO:0000313" key="3">
    <source>
        <dbReference type="Proteomes" id="UP000005240"/>
    </source>
</evidence>
<dbReference type="VEuPathDB" id="FungiDB:PTTG_00978"/>
<reference evidence="1" key="1">
    <citation type="submission" date="2009-11" db="EMBL/GenBank/DDBJ databases">
        <authorList>
            <consortium name="The Broad Institute Genome Sequencing Platform"/>
            <person name="Ward D."/>
            <person name="Feldgarden M."/>
            <person name="Earl A."/>
            <person name="Young S.K."/>
            <person name="Zeng Q."/>
            <person name="Koehrsen M."/>
            <person name="Alvarado L."/>
            <person name="Berlin A."/>
            <person name="Bochicchio J."/>
            <person name="Borenstein D."/>
            <person name="Chapman S.B."/>
            <person name="Chen Z."/>
            <person name="Engels R."/>
            <person name="Freedman E."/>
            <person name="Gellesch M."/>
            <person name="Goldberg J."/>
            <person name="Griggs A."/>
            <person name="Gujja S."/>
            <person name="Heilman E."/>
            <person name="Heiman D."/>
            <person name="Hepburn T."/>
            <person name="Howarth C."/>
            <person name="Jen D."/>
            <person name="Larson L."/>
            <person name="Lewis B."/>
            <person name="Mehta T."/>
            <person name="Park D."/>
            <person name="Pearson M."/>
            <person name="Roberts A."/>
            <person name="Saif S."/>
            <person name="Shea T."/>
            <person name="Shenoy N."/>
            <person name="Sisk P."/>
            <person name="Stolte C."/>
            <person name="Sykes S."/>
            <person name="Thomson T."/>
            <person name="Walk T."/>
            <person name="White J."/>
            <person name="Yandava C."/>
            <person name="Izard J."/>
            <person name="Baranova O.V."/>
            <person name="Blanton J.M."/>
            <person name="Tanner A.C."/>
            <person name="Dewhirst F.E."/>
            <person name="Haas B."/>
            <person name="Nusbaum C."/>
            <person name="Birren B."/>
        </authorList>
    </citation>
    <scope>NUCLEOTIDE SEQUENCE [LARGE SCALE GENOMIC DNA]</scope>
    <source>
        <strain evidence="1">1-1 BBBD Race 1</strain>
    </source>
</reference>
<gene>
    <name evidence="1" type="ORF">PTTG_00978</name>
</gene>
<proteinExistence type="predicted"/>
<accession>A0A0C4EJQ7</accession>
<protein>
    <recommendedName>
        <fullName evidence="4">HAT C-terminal dimerisation domain-containing protein</fullName>
    </recommendedName>
</protein>
<dbReference type="EMBL" id="ADAS02000019">
    <property type="protein sequence ID" value="OAV96529.1"/>
    <property type="molecule type" value="Genomic_DNA"/>
</dbReference>
<reference evidence="2 3" key="3">
    <citation type="journal article" date="2017" name="G3 (Bethesda)">
        <title>Comparative analysis highlights variable genome content of wheat rusts and divergence of the mating loci.</title>
        <authorList>
            <person name="Cuomo C.A."/>
            <person name="Bakkeren G."/>
            <person name="Khalil H.B."/>
            <person name="Panwar V."/>
            <person name="Joly D."/>
            <person name="Linning R."/>
            <person name="Sakthikumar S."/>
            <person name="Song X."/>
            <person name="Adiconis X."/>
            <person name="Fan L."/>
            <person name="Goldberg J.M."/>
            <person name="Levin J.Z."/>
            <person name="Young S."/>
            <person name="Zeng Q."/>
            <person name="Anikster Y."/>
            <person name="Bruce M."/>
            <person name="Wang M."/>
            <person name="Yin C."/>
            <person name="McCallum B."/>
            <person name="Szabo L.J."/>
            <person name="Hulbert S."/>
            <person name="Chen X."/>
            <person name="Fellers J.P."/>
        </authorList>
    </citation>
    <scope>NUCLEOTIDE SEQUENCE</scope>
    <source>
        <strain evidence="3">Isolate 1-1 / race 1 (BBBD)</strain>
        <strain evidence="2">isolate 1-1 / race 1 (BBBD)</strain>
    </source>
</reference>
<dbReference type="AlphaFoldDB" id="A0A0C4EJQ7"/>
<sequence>MSVLHPSFKDEYFNMAKWAPEWISKAIRLAWDMWLLFYKPQAPTAPVPVPTKASKPKTTMLAGLGNAAAAQGGTSSSNAFNVCLARGLVLDANNNPVNPLKWWLQQKHSGNTHGGLVHMVLDVLSCPGQPTNSGLIFLLHLTNLVCTSLTSNLC</sequence>
<dbReference type="Proteomes" id="UP000005240">
    <property type="component" value="Unassembled WGS sequence"/>
</dbReference>
<dbReference type="OrthoDB" id="3359487at2759"/>
<evidence type="ECO:0000313" key="1">
    <source>
        <dbReference type="EMBL" id="OAV96529.1"/>
    </source>
</evidence>